<comment type="caution">
    <text evidence="2">The sequence shown here is derived from an EMBL/GenBank/DDBJ whole genome shotgun (WGS) entry which is preliminary data.</text>
</comment>
<evidence type="ECO:0000313" key="3">
    <source>
        <dbReference type="Proteomes" id="UP000758155"/>
    </source>
</evidence>
<evidence type="ECO:0000259" key="1">
    <source>
        <dbReference type="Pfam" id="PF06985"/>
    </source>
</evidence>
<proteinExistence type="predicted"/>
<name>A0A9P4WVI2_9PLEO</name>
<reference evidence="2" key="1">
    <citation type="submission" date="2019-04" db="EMBL/GenBank/DDBJ databases">
        <title>Sequencing of skin fungus with MAO and IRED activity.</title>
        <authorList>
            <person name="Marsaioli A.J."/>
            <person name="Bonatto J.M.C."/>
            <person name="Reis Junior O."/>
        </authorList>
    </citation>
    <scope>NUCLEOTIDE SEQUENCE</scope>
    <source>
        <strain evidence="2">28M1</strain>
    </source>
</reference>
<protein>
    <recommendedName>
        <fullName evidence="1">Heterokaryon incompatibility domain-containing protein</fullName>
    </recommendedName>
</protein>
<dbReference type="InterPro" id="IPR022085">
    <property type="entry name" value="OpdG"/>
</dbReference>
<evidence type="ECO:0000313" key="2">
    <source>
        <dbReference type="EMBL" id="KAF3043247.1"/>
    </source>
</evidence>
<dbReference type="AlphaFoldDB" id="A0A9P4WVI2"/>
<dbReference type="Pfam" id="PF06985">
    <property type="entry name" value="HET"/>
    <property type="match status" value="1"/>
</dbReference>
<dbReference type="PANTHER" id="PTHR33112:SF16">
    <property type="entry name" value="HETEROKARYON INCOMPATIBILITY DOMAIN-CONTAINING PROTEIN"/>
    <property type="match status" value="1"/>
</dbReference>
<keyword evidence="3" id="KW-1185">Reference proteome</keyword>
<dbReference type="Pfam" id="PF12311">
    <property type="entry name" value="DUF3632"/>
    <property type="match status" value="1"/>
</dbReference>
<dbReference type="PANTHER" id="PTHR33112">
    <property type="entry name" value="DOMAIN PROTEIN, PUTATIVE-RELATED"/>
    <property type="match status" value="1"/>
</dbReference>
<organism evidence="2 3">
    <name type="scientific">Didymella heteroderae</name>
    <dbReference type="NCBI Taxonomy" id="1769908"/>
    <lineage>
        <taxon>Eukaryota</taxon>
        <taxon>Fungi</taxon>
        <taxon>Dikarya</taxon>
        <taxon>Ascomycota</taxon>
        <taxon>Pezizomycotina</taxon>
        <taxon>Dothideomycetes</taxon>
        <taxon>Pleosporomycetidae</taxon>
        <taxon>Pleosporales</taxon>
        <taxon>Pleosporineae</taxon>
        <taxon>Didymellaceae</taxon>
        <taxon>Didymella</taxon>
    </lineage>
</organism>
<dbReference type="Proteomes" id="UP000758155">
    <property type="component" value="Unassembled WGS sequence"/>
</dbReference>
<dbReference type="OrthoDB" id="3350591at2759"/>
<dbReference type="EMBL" id="SWKV01000013">
    <property type="protein sequence ID" value="KAF3043247.1"/>
    <property type="molecule type" value="Genomic_DNA"/>
</dbReference>
<gene>
    <name evidence="2" type="ORF">E8E12_009875</name>
</gene>
<sequence>MKQQPARLVVSETLANPENVVYIALSYCWGDANTMTCTTEEKFQQRLNMVFIESLPKTVREAVEVARAFKVDYLWVDAIYIKQVAEGKNEDWERELPIMGRVYSRSLFTIAASGANSSATGLFHGSEAARWPVQDYIWQDENRSGDLDSFTTFKATLPNWNLAVERSALSNRGWVMQERMLASRTLFWTEDGLFWECGYLRASEFESEIPRADQNYPTLVELVNTMSIDGATSRSQREGWLSQLYGQEQTDGTRVLQPDTVQSRQLDILNGLISFRVSPADAASKTASLVLSHADVETIWLNITGLVISAAETIDEEQVSAALIDFLVELASLPDAINPGPEAMTANNEDHEPARIQPGQPVCFMGGRLWRDLPQHSWGVGETFQGPEQYLKFHGGRSEPMGAMQKWKNFNTHLALMAVHPKAQTIPVLANMTRLGFFTLSMALEESPGSRIGRNSELHAPAAAQWLHIVGDEIEMLCEKGTERMRAGDLWKDRDDADVCNSARLAFWKSRLAEMGY</sequence>
<feature type="domain" description="Heterokaryon incompatibility" evidence="1">
    <location>
        <begin position="22"/>
        <end position="178"/>
    </location>
</feature>
<dbReference type="InterPro" id="IPR010730">
    <property type="entry name" value="HET"/>
</dbReference>
<accession>A0A9P4WVI2</accession>